<reference evidence="9" key="1">
    <citation type="journal article" date="2017" name="bioRxiv">
        <title>Comparative analysis of the genomes of Stylophora pistillata and Acropora digitifera provides evidence for extensive differences between species of corals.</title>
        <authorList>
            <person name="Voolstra C.R."/>
            <person name="Li Y."/>
            <person name="Liew Y.J."/>
            <person name="Baumgarten S."/>
            <person name="Zoccola D."/>
            <person name="Flot J.-F."/>
            <person name="Tambutte S."/>
            <person name="Allemand D."/>
            <person name="Aranda M."/>
        </authorList>
    </citation>
    <scope>NUCLEOTIDE SEQUENCE [LARGE SCALE GENOMIC DNA]</scope>
</reference>
<evidence type="ECO:0000256" key="4">
    <source>
        <dbReference type="PROSITE-ProRule" id="PRU00175"/>
    </source>
</evidence>
<sequence>MPLLAYRSILQIVLENGKEKWSIMEIHEEHGSCKSESFCQHFERNTCLIHFACCDEKDWYPCHKCHNDAVNVKRQEINKTSGNNSENYDMGRNGSEELDSLEEGRPNMAETCSEAGGAQVDALNDDEVGATAMTSEAPGKPTTANQDLHTKNDTHLSPLGNEMENAVDGECGQVHEIPKLLKDVQFCQKCENESCGNTFSSYFCPECKLLIETTGNAKLDPYHCGPCGVCRSNKEENFHCDKCNVCMPLSLRDHKCFDNRGHDPCAICWEEVFSGAVILPCFHMIHKDCAVKLVLSGSGACPMCRCTIMQKEEVAKTVIQETGQASNPFKRLLCSAGSVIYRGFRGFREIMGTRPPVNHMEMNNVSQ</sequence>
<dbReference type="Pfam" id="PF00097">
    <property type="entry name" value="zf-C3HC4"/>
    <property type="match status" value="1"/>
</dbReference>
<dbReference type="OrthoDB" id="411372at2759"/>
<dbReference type="PANTHER" id="PTHR21319:SF53">
    <property type="entry name" value="RING FINGER AND CHY ZINC FINGER DOMAIN-CONTAINING PROTEIN 1"/>
    <property type="match status" value="1"/>
</dbReference>
<gene>
    <name evidence="8" type="primary">Rchy1</name>
    <name evidence="8" type="ORF">AWC38_SpisGene23137</name>
</gene>
<dbReference type="InterPro" id="IPR001841">
    <property type="entry name" value="Znf_RING"/>
</dbReference>
<keyword evidence="1" id="KW-0479">Metal-binding</keyword>
<evidence type="ECO:0000256" key="3">
    <source>
        <dbReference type="ARBA" id="ARBA00022833"/>
    </source>
</evidence>
<dbReference type="SUPFAM" id="SSF57850">
    <property type="entry name" value="RING/U-box"/>
    <property type="match status" value="1"/>
</dbReference>
<evidence type="ECO:0000313" key="8">
    <source>
        <dbReference type="EMBL" id="PFX12841.1"/>
    </source>
</evidence>
<dbReference type="GO" id="GO:0061630">
    <property type="term" value="F:ubiquitin protein ligase activity"/>
    <property type="evidence" value="ECO:0007669"/>
    <property type="project" value="TreeGrafter"/>
</dbReference>
<feature type="compositionally biased region" description="Polar residues" evidence="5">
    <location>
        <begin position="78"/>
        <end position="87"/>
    </location>
</feature>
<feature type="domain" description="CTCHY-type" evidence="7">
    <location>
        <begin position="199"/>
        <end position="264"/>
    </location>
</feature>
<accession>A0A2B4R5C9</accession>
<dbReference type="GO" id="GO:0016567">
    <property type="term" value="P:protein ubiquitination"/>
    <property type="evidence" value="ECO:0007669"/>
    <property type="project" value="TreeGrafter"/>
</dbReference>
<evidence type="ECO:0000313" key="9">
    <source>
        <dbReference type="Proteomes" id="UP000225706"/>
    </source>
</evidence>
<proteinExistence type="predicted"/>
<dbReference type="InterPro" id="IPR013083">
    <property type="entry name" value="Znf_RING/FYVE/PHD"/>
</dbReference>
<keyword evidence="3" id="KW-0862">Zinc</keyword>
<dbReference type="Proteomes" id="UP000225706">
    <property type="component" value="Unassembled WGS sequence"/>
</dbReference>
<dbReference type="InterPro" id="IPR037275">
    <property type="entry name" value="Znf_CTCHY_sf"/>
</dbReference>
<dbReference type="GO" id="GO:0005634">
    <property type="term" value="C:nucleus"/>
    <property type="evidence" value="ECO:0007669"/>
    <property type="project" value="TreeGrafter"/>
</dbReference>
<dbReference type="InterPro" id="IPR018957">
    <property type="entry name" value="Znf_C3HC4_RING-type"/>
</dbReference>
<dbReference type="EMBL" id="LSMT01001162">
    <property type="protein sequence ID" value="PFX12841.1"/>
    <property type="molecule type" value="Genomic_DNA"/>
</dbReference>
<dbReference type="InterPro" id="IPR017921">
    <property type="entry name" value="Znf_CTCHY"/>
</dbReference>
<dbReference type="Gene3D" id="3.30.40.10">
    <property type="entry name" value="Zinc/RING finger domain, C3HC4 (zinc finger)"/>
    <property type="match status" value="1"/>
</dbReference>
<evidence type="ECO:0000256" key="5">
    <source>
        <dbReference type="SAM" id="MobiDB-lite"/>
    </source>
</evidence>
<evidence type="ECO:0000259" key="6">
    <source>
        <dbReference type="PROSITE" id="PS50089"/>
    </source>
</evidence>
<feature type="region of interest" description="Disordered" evidence="5">
    <location>
        <begin position="76"/>
        <end position="106"/>
    </location>
</feature>
<dbReference type="AlphaFoldDB" id="A0A2B4R5C9"/>
<evidence type="ECO:0000256" key="1">
    <source>
        <dbReference type="ARBA" id="ARBA00022723"/>
    </source>
</evidence>
<dbReference type="SMART" id="SM00184">
    <property type="entry name" value="RING"/>
    <property type="match status" value="1"/>
</dbReference>
<keyword evidence="9" id="KW-1185">Reference proteome</keyword>
<dbReference type="PROSITE" id="PS50089">
    <property type="entry name" value="ZF_RING_2"/>
    <property type="match status" value="1"/>
</dbReference>
<keyword evidence="2 4" id="KW-0863">Zinc-finger</keyword>
<dbReference type="GO" id="GO:0008270">
    <property type="term" value="F:zinc ion binding"/>
    <property type="evidence" value="ECO:0007669"/>
    <property type="project" value="UniProtKB-KW"/>
</dbReference>
<organism evidence="8 9">
    <name type="scientific">Stylophora pistillata</name>
    <name type="common">Smooth cauliflower coral</name>
    <dbReference type="NCBI Taxonomy" id="50429"/>
    <lineage>
        <taxon>Eukaryota</taxon>
        <taxon>Metazoa</taxon>
        <taxon>Cnidaria</taxon>
        <taxon>Anthozoa</taxon>
        <taxon>Hexacorallia</taxon>
        <taxon>Scleractinia</taxon>
        <taxon>Astrocoeniina</taxon>
        <taxon>Pocilloporidae</taxon>
        <taxon>Stylophora</taxon>
    </lineage>
</organism>
<name>A0A2B4R5C9_STYPI</name>
<dbReference type="GO" id="GO:0006511">
    <property type="term" value="P:ubiquitin-dependent protein catabolic process"/>
    <property type="evidence" value="ECO:0007669"/>
    <property type="project" value="TreeGrafter"/>
</dbReference>
<dbReference type="PANTHER" id="PTHR21319">
    <property type="entry name" value="RING FINGER AND CHY ZINC FINGER DOMAIN-CONTAINING PROTEIN 1"/>
    <property type="match status" value="1"/>
</dbReference>
<dbReference type="PROSITE" id="PS51270">
    <property type="entry name" value="ZF_CTCHY"/>
    <property type="match status" value="1"/>
</dbReference>
<dbReference type="SUPFAM" id="SSF161245">
    <property type="entry name" value="Zinc hairpin stack"/>
    <property type="match status" value="1"/>
</dbReference>
<protein>
    <submittedName>
        <fullName evidence="8">RING finger and CHY zinc finger domain-containing protein 1</fullName>
    </submittedName>
</protein>
<evidence type="ECO:0000259" key="7">
    <source>
        <dbReference type="PROSITE" id="PS51270"/>
    </source>
</evidence>
<evidence type="ECO:0000256" key="2">
    <source>
        <dbReference type="ARBA" id="ARBA00022771"/>
    </source>
</evidence>
<feature type="domain" description="RING-type" evidence="6">
    <location>
        <begin position="265"/>
        <end position="305"/>
    </location>
</feature>
<comment type="caution">
    <text evidence="8">The sequence shown here is derived from an EMBL/GenBank/DDBJ whole genome shotgun (WGS) entry which is preliminary data.</text>
</comment>